<dbReference type="Gene3D" id="3.20.20.70">
    <property type="entry name" value="Aldolase class I"/>
    <property type="match status" value="1"/>
</dbReference>
<dbReference type="PANTHER" id="PTHR11749">
    <property type="entry name" value="RIBULOSE-5-PHOSPHATE-3-EPIMERASE"/>
    <property type="match status" value="1"/>
</dbReference>
<reference evidence="3 4" key="1">
    <citation type="journal article" date="2015" name="Nature">
        <title>rRNA introns, odd ribosomes, and small enigmatic genomes across a large radiation of phyla.</title>
        <authorList>
            <person name="Brown C.T."/>
            <person name="Hug L.A."/>
            <person name="Thomas B.C."/>
            <person name="Sharon I."/>
            <person name="Castelle C.J."/>
            <person name="Singh A."/>
            <person name="Wilkins M.J."/>
            <person name="Williams K.H."/>
            <person name="Banfield J.F."/>
        </authorList>
    </citation>
    <scope>NUCLEOTIDE SEQUENCE [LARGE SCALE GENOMIC DNA]</scope>
</reference>
<dbReference type="InterPro" id="IPR011060">
    <property type="entry name" value="RibuloseP-bd_barrel"/>
</dbReference>
<dbReference type="STRING" id="1618578.UV74_C0001G0022"/>
<proteinExistence type="predicted"/>
<evidence type="ECO:0000256" key="2">
    <source>
        <dbReference type="ARBA" id="ARBA00023235"/>
    </source>
</evidence>
<keyword evidence="2" id="KW-0413">Isomerase</keyword>
<dbReference type="InterPro" id="IPR000056">
    <property type="entry name" value="Ribul_P_3_epim-like"/>
</dbReference>
<sequence length="202" mass="22342">MVEIIPAILTDSVMDLFDLVSIAEGKVERVQIDIVDGKFANNRTIDPSSLNDYETNLKFDYHLMVVEPIKWVEKCVRAQGDRIIGHIEKMSNQADYVKKVQSTGAKVGVAVDLSTDVEMIDESVLEDLNVILVMSVEAGFGGQEFDKSALEKISELVRLREKGGFNYKICDDGGVTIEYIDEVEGVGADEVIIGINKLKKAL</sequence>
<dbReference type="Proteomes" id="UP000034090">
    <property type="component" value="Unassembled WGS sequence"/>
</dbReference>
<comment type="caution">
    <text evidence="3">The sequence shown here is derived from an EMBL/GenBank/DDBJ whole genome shotgun (WGS) entry which is preliminary data.</text>
</comment>
<gene>
    <name evidence="3" type="ORF">UV74_C0001G0022</name>
</gene>
<dbReference type="AlphaFoldDB" id="A0A0G1DMV8"/>
<accession>A0A0G1DMV8</accession>
<keyword evidence="1" id="KW-0479">Metal-binding</keyword>
<evidence type="ECO:0000313" key="3">
    <source>
        <dbReference type="EMBL" id="KKS98912.1"/>
    </source>
</evidence>
<dbReference type="Pfam" id="PF00834">
    <property type="entry name" value="Ribul_P_3_epim"/>
    <property type="match status" value="1"/>
</dbReference>
<name>A0A0G1DMV8_9BACT</name>
<dbReference type="GO" id="GO:0016857">
    <property type="term" value="F:racemase and epimerase activity, acting on carbohydrates and derivatives"/>
    <property type="evidence" value="ECO:0007669"/>
    <property type="project" value="InterPro"/>
</dbReference>
<organism evidence="3 4">
    <name type="scientific">Candidatus Woesebacteria bacterium GW2011_GWB1_43_14</name>
    <dbReference type="NCBI Taxonomy" id="1618578"/>
    <lineage>
        <taxon>Bacteria</taxon>
        <taxon>Candidatus Woeseibacteriota</taxon>
    </lineage>
</organism>
<evidence type="ECO:0000256" key="1">
    <source>
        <dbReference type="ARBA" id="ARBA00022723"/>
    </source>
</evidence>
<dbReference type="InterPro" id="IPR013785">
    <property type="entry name" value="Aldolase_TIM"/>
</dbReference>
<dbReference type="GO" id="GO:0046872">
    <property type="term" value="F:metal ion binding"/>
    <property type="evidence" value="ECO:0007669"/>
    <property type="project" value="UniProtKB-KW"/>
</dbReference>
<dbReference type="SUPFAM" id="SSF51366">
    <property type="entry name" value="Ribulose-phoshate binding barrel"/>
    <property type="match status" value="1"/>
</dbReference>
<dbReference type="GO" id="GO:0005975">
    <property type="term" value="P:carbohydrate metabolic process"/>
    <property type="evidence" value="ECO:0007669"/>
    <property type="project" value="InterPro"/>
</dbReference>
<dbReference type="EMBL" id="LCFQ01000001">
    <property type="protein sequence ID" value="KKS98912.1"/>
    <property type="molecule type" value="Genomic_DNA"/>
</dbReference>
<protein>
    <submittedName>
        <fullName evidence="3">Ribulose-phosphate 3-epimerase</fullName>
    </submittedName>
</protein>
<evidence type="ECO:0000313" key="4">
    <source>
        <dbReference type="Proteomes" id="UP000034090"/>
    </source>
</evidence>